<dbReference type="SUPFAM" id="SSF56672">
    <property type="entry name" value="DNA/RNA polymerases"/>
    <property type="match status" value="1"/>
</dbReference>
<dbReference type="Gene3D" id="3.30.420.10">
    <property type="entry name" value="Ribonuclease H-like superfamily/Ribonuclease H"/>
    <property type="match status" value="1"/>
</dbReference>
<gene>
    <name evidence="2" type="ORF">Tci_035715</name>
</gene>
<dbReference type="InterPro" id="IPR036397">
    <property type="entry name" value="RNaseH_sf"/>
</dbReference>
<dbReference type="PANTHER" id="PTHR48475:SF2">
    <property type="entry name" value="RIBONUCLEASE H"/>
    <property type="match status" value="1"/>
</dbReference>
<dbReference type="AlphaFoldDB" id="A0A6L2LS21"/>
<dbReference type="SUPFAM" id="SSF53098">
    <property type="entry name" value="Ribonuclease H-like"/>
    <property type="match status" value="1"/>
</dbReference>
<dbReference type="InterPro" id="IPR043128">
    <property type="entry name" value="Rev_trsase/Diguanyl_cyclase"/>
</dbReference>
<feature type="domain" description="RNase H type-1" evidence="1">
    <location>
        <begin position="186"/>
        <end position="258"/>
    </location>
</feature>
<dbReference type="InterPro" id="IPR012337">
    <property type="entry name" value="RNaseH-like_sf"/>
</dbReference>
<comment type="caution">
    <text evidence="2">The sequence shown here is derived from an EMBL/GenBank/DDBJ whole genome shotgun (WGS) entry which is preliminary data.</text>
</comment>
<dbReference type="EMBL" id="BKCJ010004901">
    <property type="protein sequence ID" value="GEU63737.1"/>
    <property type="molecule type" value="Genomic_DNA"/>
</dbReference>
<evidence type="ECO:0000313" key="2">
    <source>
        <dbReference type="EMBL" id="GEU63737.1"/>
    </source>
</evidence>
<dbReference type="GO" id="GO:0004523">
    <property type="term" value="F:RNA-DNA hybrid ribonuclease activity"/>
    <property type="evidence" value="ECO:0007669"/>
    <property type="project" value="InterPro"/>
</dbReference>
<dbReference type="Gene3D" id="3.10.10.10">
    <property type="entry name" value="HIV Type 1 Reverse Transcriptase, subunit A, domain 1"/>
    <property type="match status" value="1"/>
</dbReference>
<dbReference type="GO" id="GO:0003676">
    <property type="term" value="F:nucleic acid binding"/>
    <property type="evidence" value="ECO:0007669"/>
    <property type="project" value="InterPro"/>
</dbReference>
<organism evidence="2">
    <name type="scientific">Tanacetum cinerariifolium</name>
    <name type="common">Dalmatian daisy</name>
    <name type="synonym">Chrysanthemum cinerariifolium</name>
    <dbReference type="NCBI Taxonomy" id="118510"/>
    <lineage>
        <taxon>Eukaryota</taxon>
        <taxon>Viridiplantae</taxon>
        <taxon>Streptophyta</taxon>
        <taxon>Embryophyta</taxon>
        <taxon>Tracheophyta</taxon>
        <taxon>Spermatophyta</taxon>
        <taxon>Magnoliopsida</taxon>
        <taxon>eudicotyledons</taxon>
        <taxon>Gunneridae</taxon>
        <taxon>Pentapetalae</taxon>
        <taxon>asterids</taxon>
        <taxon>campanulids</taxon>
        <taxon>Asterales</taxon>
        <taxon>Asteraceae</taxon>
        <taxon>Asteroideae</taxon>
        <taxon>Anthemideae</taxon>
        <taxon>Anthemidinae</taxon>
        <taxon>Tanacetum</taxon>
    </lineage>
</organism>
<dbReference type="InterPro" id="IPR041577">
    <property type="entry name" value="RT_RNaseH_2"/>
</dbReference>
<dbReference type="InterPro" id="IPR043502">
    <property type="entry name" value="DNA/RNA_pol_sf"/>
</dbReference>
<proteinExistence type="predicted"/>
<accession>A0A6L2LS21</accession>
<dbReference type="InterPro" id="IPR002156">
    <property type="entry name" value="RNaseH_domain"/>
</dbReference>
<dbReference type="PROSITE" id="PS50879">
    <property type="entry name" value="RNASE_H_1"/>
    <property type="match status" value="1"/>
</dbReference>
<dbReference type="Pfam" id="PF17919">
    <property type="entry name" value="RT_RNaseH_2"/>
    <property type="match status" value="1"/>
</dbReference>
<dbReference type="Gene3D" id="3.30.70.270">
    <property type="match status" value="1"/>
</dbReference>
<dbReference type="PANTHER" id="PTHR48475">
    <property type="entry name" value="RIBONUCLEASE H"/>
    <property type="match status" value="1"/>
</dbReference>
<reference evidence="2" key="1">
    <citation type="journal article" date="2019" name="Sci. Rep.">
        <title>Draft genome of Tanacetum cinerariifolium, the natural source of mosquito coil.</title>
        <authorList>
            <person name="Yamashiro T."/>
            <person name="Shiraishi A."/>
            <person name="Satake H."/>
            <person name="Nakayama K."/>
        </authorList>
    </citation>
    <scope>NUCLEOTIDE SEQUENCE</scope>
</reference>
<protein>
    <recommendedName>
        <fullName evidence="1">RNase H type-1 domain-containing protein</fullName>
    </recommendedName>
</protein>
<name>A0A6L2LS21_TANCI</name>
<sequence length="258" mass="29876">MYVDFSDINKAFPKDCYPLPEIHWKVESLSRFWLKCFLDAYKGYHQIQMAEEDEDKKTFFAGEGTFCYRKMPFGLKNTEEAEEAFQKMKKFMEIFPTLTAPIKGEVLVMYLAALTESISAVQFAEREGEQIPVYFVNMVLQEPELNYPTLEKVILALIHVARRLRRTSTNTSLVRCSKVIEETKTENNAWRLYTDGASSSDGSGARLMLISPEGKEYTYALRFEFQATNNKAEYEALMAWLRIAQEMEIRSLAIFAYS</sequence>
<evidence type="ECO:0000259" key="1">
    <source>
        <dbReference type="PROSITE" id="PS50879"/>
    </source>
</evidence>